<dbReference type="PROSITE" id="PS50240">
    <property type="entry name" value="TRYPSIN_DOM"/>
    <property type="match status" value="1"/>
</dbReference>
<feature type="domain" description="Peptidase S1" evidence="8">
    <location>
        <begin position="30"/>
        <end position="257"/>
    </location>
</feature>
<evidence type="ECO:0000256" key="6">
    <source>
        <dbReference type="RuleBase" id="RU363034"/>
    </source>
</evidence>
<dbReference type="GO" id="GO:0004252">
    <property type="term" value="F:serine-type endopeptidase activity"/>
    <property type="evidence" value="ECO:0007669"/>
    <property type="project" value="InterPro"/>
</dbReference>
<dbReference type="SUPFAM" id="SSF50494">
    <property type="entry name" value="Trypsin-like serine proteases"/>
    <property type="match status" value="1"/>
</dbReference>
<keyword evidence="7" id="KW-0732">Signal</keyword>
<dbReference type="InterPro" id="IPR043504">
    <property type="entry name" value="Peptidase_S1_PA_chymotrypsin"/>
</dbReference>
<keyword evidence="3 6" id="KW-0378">Hydrolase</keyword>
<accession>A0A9D4IE93</accession>
<reference evidence="9" key="2">
    <citation type="submission" date="2020-11" db="EMBL/GenBank/DDBJ databases">
        <authorList>
            <person name="McCartney M.A."/>
            <person name="Auch B."/>
            <person name="Kono T."/>
            <person name="Mallez S."/>
            <person name="Becker A."/>
            <person name="Gohl D.M."/>
            <person name="Silverstein K.A.T."/>
            <person name="Koren S."/>
            <person name="Bechman K.B."/>
            <person name="Herman A."/>
            <person name="Abrahante J.E."/>
            <person name="Garbe J."/>
        </authorList>
    </citation>
    <scope>NUCLEOTIDE SEQUENCE</scope>
    <source>
        <strain evidence="9">Duluth1</strain>
        <tissue evidence="9">Whole animal</tissue>
    </source>
</reference>
<dbReference type="PANTHER" id="PTHR24276">
    <property type="entry name" value="POLYSERASE-RELATED"/>
    <property type="match status" value="1"/>
</dbReference>
<evidence type="ECO:0000256" key="7">
    <source>
        <dbReference type="SAM" id="SignalP"/>
    </source>
</evidence>
<dbReference type="SMART" id="SM00020">
    <property type="entry name" value="Tryp_SPc"/>
    <property type="match status" value="1"/>
</dbReference>
<dbReference type="Proteomes" id="UP000828390">
    <property type="component" value="Unassembled WGS sequence"/>
</dbReference>
<evidence type="ECO:0000256" key="5">
    <source>
        <dbReference type="ARBA" id="ARBA00023157"/>
    </source>
</evidence>
<dbReference type="EMBL" id="JAIWYP010000009">
    <property type="protein sequence ID" value="KAH3769177.1"/>
    <property type="molecule type" value="Genomic_DNA"/>
</dbReference>
<evidence type="ECO:0000256" key="4">
    <source>
        <dbReference type="ARBA" id="ARBA00022825"/>
    </source>
</evidence>
<dbReference type="PROSITE" id="PS00134">
    <property type="entry name" value="TRYPSIN_HIS"/>
    <property type="match status" value="1"/>
</dbReference>
<feature type="chain" id="PRO_5038767316" description="Peptidase S1 domain-containing protein" evidence="7">
    <location>
        <begin position="25"/>
        <end position="270"/>
    </location>
</feature>
<dbReference type="InterPro" id="IPR001314">
    <property type="entry name" value="Peptidase_S1A"/>
</dbReference>
<proteinExistence type="inferred from homology"/>
<dbReference type="InterPro" id="IPR001254">
    <property type="entry name" value="Trypsin_dom"/>
</dbReference>
<dbReference type="FunFam" id="2.40.10.10:FF:000036">
    <property type="entry name" value="Trypsin beta"/>
    <property type="match status" value="1"/>
</dbReference>
<evidence type="ECO:0000256" key="1">
    <source>
        <dbReference type="ARBA" id="ARBA00007664"/>
    </source>
</evidence>
<evidence type="ECO:0000313" key="9">
    <source>
        <dbReference type="EMBL" id="KAH3769177.1"/>
    </source>
</evidence>
<evidence type="ECO:0000313" key="10">
    <source>
        <dbReference type="Proteomes" id="UP000828390"/>
    </source>
</evidence>
<keyword evidence="10" id="KW-1185">Reference proteome</keyword>
<keyword evidence="4 6" id="KW-0720">Serine protease</keyword>
<dbReference type="PANTHER" id="PTHR24276:SF98">
    <property type="entry name" value="FI18310P1-RELATED"/>
    <property type="match status" value="1"/>
</dbReference>
<evidence type="ECO:0000259" key="8">
    <source>
        <dbReference type="PROSITE" id="PS50240"/>
    </source>
</evidence>
<name>A0A9D4IE93_DREPO</name>
<dbReference type="InterPro" id="IPR018114">
    <property type="entry name" value="TRYPSIN_HIS"/>
</dbReference>
<dbReference type="InterPro" id="IPR050430">
    <property type="entry name" value="Peptidase_S1"/>
</dbReference>
<dbReference type="PRINTS" id="PR00722">
    <property type="entry name" value="CHYMOTRYPSIN"/>
</dbReference>
<comment type="caution">
    <text evidence="9">The sequence shown here is derived from an EMBL/GenBank/DDBJ whole genome shotgun (WGS) entry which is preliminary data.</text>
</comment>
<dbReference type="GO" id="GO:0006508">
    <property type="term" value="P:proteolysis"/>
    <property type="evidence" value="ECO:0007669"/>
    <property type="project" value="UniProtKB-KW"/>
</dbReference>
<comment type="similarity">
    <text evidence="1">Belongs to the peptidase S1 family.</text>
</comment>
<evidence type="ECO:0000256" key="2">
    <source>
        <dbReference type="ARBA" id="ARBA00022670"/>
    </source>
</evidence>
<dbReference type="PROSITE" id="PS00135">
    <property type="entry name" value="TRYPSIN_SER"/>
    <property type="match status" value="1"/>
</dbReference>
<feature type="signal peptide" evidence="7">
    <location>
        <begin position="1"/>
        <end position="24"/>
    </location>
</feature>
<dbReference type="CDD" id="cd00190">
    <property type="entry name" value="Tryp_SPc"/>
    <property type="match status" value="1"/>
</dbReference>
<dbReference type="InterPro" id="IPR009003">
    <property type="entry name" value="Peptidase_S1_PA"/>
</dbReference>
<sequence length="270" mass="28711">MNCSISVTMLSVLALTCMLALASGVPQSRIHYGTATNTGTYKFMAHLEARQLLVLWSGICGAVITDNRYVITAAHCVEGRRNTDLRIVINKGLSNEARVNVETITMHEGYGSSAFPGAYPNDVAVLRLAVNSVIGSGHPISLAKPEDGDRSGQTCSIMGWGLTESGSASSVLLETDGKILSSSQCAGYWSTNYNHNVHICIDNKNSGACNGDSGGPMVCNNQLAGVTSWGMSGCNVTFPSVYTRISNYNDWYASKTGALLAKQIPVPVLY</sequence>
<protein>
    <recommendedName>
        <fullName evidence="8">Peptidase S1 domain-containing protein</fullName>
    </recommendedName>
</protein>
<reference evidence="9" key="1">
    <citation type="journal article" date="2019" name="bioRxiv">
        <title>The Genome of the Zebra Mussel, Dreissena polymorpha: A Resource for Invasive Species Research.</title>
        <authorList>
            <person name="McCartney M.A."/>
            <person name="Auch B."/>
            <person name="Kono T."/>
            <person name="Mallez S."/>
            <person name="Zhang Y."/>
            <person name="Obille A."/>
            <person name="Becker A."/>
            <person name="Abrahante J.E."/>
            <person name="Garbe J."/>
            <person name="Badalamenti J.P."/>
            <person name="Herman A."/>
            <person name="Mangelson H."/>
            <person name="Liachko I."/>
            <person name="Sullivan S."/>
            <person name="Sone E.D."/>
            <person name="Koren S."/>
            <person name="Silverstein K.A.T."/>
            <person name="Beckman K.B."/>
            <person name="Gohl D.M."/>
        </authorList>
    </citation>
    <scope>NUCLEOTIDE SEQUENCE</scope>
    <source>
        <strain evidence="9">Duluth1</strain>
        <tissue evidence="9">Whole animal</tissue>
    </source>
</reference>
<keyword evidence="5" id="KW-1015">Disulfide bond</keyword>
<evidence type="ECO:0000256" key="3">
    <source>
        <dbReference type="ARBA" id="ARBA00022801"/>
    </source>
</evidence>
<dbReference type="Pfam" id="PF00089">
    <property type="entry name" value="Trypsin"/>
    <property type="match status" value="1"/>
</dbReference>
<dbReference type="OrthoDB" id="6267810at2759"/>
<organism evidence="9 10">
    <name type="scientific">Dreissena polymorpha</name>
    <name type="common">Zebra mussel</name>
    <name type="synonym">Mytilus polymorpha</name>
    <dbReference type="NCBI Taxonomy" id="45954"/>
    <lineage>
        <taxon>Eukaryota</taxon>
        <taxon>Metazoa</taxon>
        <taxon>Spiralia</taxon>
        <taxon>Lophotrochozoa</taxon>
        <taxon>Mollusca</taxon>
        <taxon>Bivalvia</taxon>
        <taxon>Autobranchia</taxon>
        <taxon>Heteroconchia</taxon>
        <taxon>Euheterodonta</taxon>
        <taxon>Imparidentia</taxon>
        <taxon>Neoheterodontei</taxon>
        <taxon>Myida</taxon>
        <taxon>Dreissenoidea</taxon>
        <taxon>Dreissenidae</taxon>
        <taxon>Dreissena</taxon>
    </lineage>
</organism>
<dbReference type="InterPro" id="IPR033116">
    <property type="entry name" value="TRYPSIN_SER"/>
</dbReference>
<dbReference type="AlphaFoldDB" id="A0A9D4IE93"/>
<gene>
    <name evidence="9" type="ORF">DPMN_170426</name>
</gene>
<keyword evidence="2 6" id="KW-0645">Protease</keyword>
<dbReference type="Gene3D" id="2.40.10.10">
    <property type="entry name" value="Trypsin-like serine proteases"/>
    <property type="match status" value="1"/>
</dbReference>